<protein>
    <recommendedName>
        <fullName evidence="6">RNA polymerase sigma factor</fullName>
    </recommendedName>
</protein>
<evidence type="ECO:0000313" key="10">
    <source>
        <dbReference type="Proteomes" id="UP000403266"/>
    </source>
</evidence>
<evidence type="ECO:0000256" key="5">
    <source>
        <dbReference type="ARBA" id="ARBA00023163"/>
    </source>
</evidence>
<proteinExistence type="inferred from homology"/>
<gene>
    <name evidence="9" type="ORF">FS320_33090</name>
</gene>
<keyword evidence="4 6" id="KW-0238">DNA-binding</keyword>
<dbReference type="GO" id="GO:0003677">
    <property type="term" value="F:DNA binding"/>
    <property type="evidence" value="ECO:0007669"/>
    <property type="project" value="UniProtKB-KW"/>
</dbReference>
<dbReference type="EMBL" id="VOSK01000268">
    <property type="protein sequence ID" value="MPR29782.1"/>
    <property type="molecule type" value="Genomic_DNA"/>
</dbReference>
<keyword evidence="3 6" id="KW-0731">Sigma factor</keyword>
<feature type="domain" description="RNA polymerase sigma factor 70 region 4 type 2" evidence="8">
    <location>
        <begin position="120"/>
        <end position="172"/>
    </location>
</feature>
<dbReference type="Proteomes" id="UP000403266">
    <property type="component" value="Unassembled WGS sequence"/>
</dbReference>
<dbReference type="SUPFAM" id="SSF88946">
    <property type="entry name" value="Sigma2 domain of RNA polymerase sigma factors"/>
    <property type="match status" value="1"/>
</dbReference>
<comment type="caution">
    <text evidence="9">The sequence shown here is derived from an EMBL/GenBank/DDBJ whole genome shotgun (WGS) entry which is preliminary data.</text>
</comment>
<keyword evidence="2 6" id="KW-0805">Transcription regulation</keyword>
<dbReference type="Gene3D" id="1.10.10.10">
    <property type="entry name" value="Winged helix-like DNA-binding domain superfamily/Winged helix DNA-binding domain"/>
    <property type="match status" value="1"/>
</dbReference>
<dbReference type="OrthoDB" id="9797134at2"/>
<dbReference type="GO" id="GO:0016987">
    <property type="term" value="F:sigma factor activity"/>
    <property type="evidence" value="ECO:0007669"/>
    <property type="project" value="UniProtKB-KW"/>
</dbReference>
<dbReference type="PANTHER" id="PTHR43133:SF25">
    <property type="entry name" value="RNA POLYMERASE SIGMA FACTOR RFAY-RELATED"/>
    <property type="match status" value="1"/>
</dbReference>
<reference evidence="9 10" key="1">
    <citation type="journal article" date="2019" name="Syst. Appl. Microbiol.">
        <title>Microvirga tunisiensis sp. nov., a root nodule symbiotic bacterium isolated from Lupinus micranthus and L. luteus grown in Northern Tunisia.</title>
        <authorList>
            <person name="Msaddak A."/>
            <person name="Rejili M."/>
            <person name="Duran D."/>
            <person name="Mars M."/>
            <person name="Palacios J.M."/>
            <person name="Ruiz-Argueso T."/>
            <person name="Rey L."/>
            <person name="Imperial J."/>
        </authorList>
    </citation>
    <scope>NUCLEOTIDE SEQUENCE [LARGE SCALE GENOMIC DNA]</scope>
    <source>
        <strain evidence="9 10">Lmie10</strain>
    </source>
</reference>
<feature type="domain" description="RNA polymerase sigma-70 region 2" evidence="7">
    <location>
        <begin position="30"/>
        <end position="94"/>
    </location>
</feature>
<evidence type="ECO:0000259" key="7">
    <source>
        <dbReference type="Pfam" id="PF04542"/>
    </source>
</evidence>
<keyword evidence="10" id="KW-1185">Reference proteome</keyword>
<dbReference type="Pfam" id="PF08281">
    <property type="entry name" value="Sigma70_r4_2"/>
    <property type="match status" value="1"/>
</dbReference>
<dbReference type="PROSITE" id="PS01063">
    <property type="entry name" value="SIGMA70_ECF"/>
    <property type="match status" value="1"/>
</dbReference>
<dbReference type="GO" id="GO:0006352">
    <property type="term" value="P:DNA-templated transcription initiation"/>
    <property type="evidence" value="ECO:0007669"/>
    <property type="project" value="InterPro"/>
</dbReference>
<organism evidence="9 10">
    <name type="scientific">Microvirga tunisiensis</name>
    <dbReference type="NCBI Taxonomy" id="2108360"/>
    <lineage>
        <taxon>Bacteria</taxon>
        <taxon>Pseudomonadati</taxon>
        <taxon>Pseudomonadota</taxon>
        <taxon>Alphaproteobacteria</taxon>
        <taxon>Hyphomicrobiales</taxon>
        <taxon>Methylobacteriaceae</taxon>
        <taxon>Microvirga</taxon>
    </lineage>
</organism>
<dbReference type="InterPro" id="IPR013324">
    <property type="entry name" value="RNA_pol_sigma_r3/r4-like"/>
</dbReference>
<dbReference type="CDD" id="cd06171">
    <property type="entry name" value="Sigma70_r4"/>
    <property type="match status" value="1"/>
</dbReference>
<evidence type="ECO:0000256" key="1">
    <source>
        <dbReference type="ARBA" id="ARBA00010641"/>
    </source>
</evidence>
<evidence type="ECO:0000256" key="2">
    <source>
        <dbReference type="ARBA" id="ARBA00023015"/>
    </source>
</evidence>
<dbReference type="PANTHER" id="PTHR43133">
    <property type="entry name" value="RNA POLYMERASE ECF-TYPE SIGMA FACTO"/>
    <property type="match status" value="1"/>
</dbReference>
<evidence type="ECO:0000256" key="4">
    <source>
        <dbReference type="ARBA" id="ARBA00023125"/>
    </source>
</evidence>
<dbReference type="AlphaFoldDB" id="A0A5N7MS10"/>
<sequence length="206" mass="22602">MERASAGSIVRPIGSAKMTTPSITVDELRAALPSLRAFAMSLCGNRDHADDLVQDTLVRAWSKMDRFEAGTNLNAWLCTILRNIFYSDYRKSVREVEDADGSYAGRLFSIPDQEARLALEDFQRALMTLSADQREALLLVTVEGFSYEEAAEICGCVLGTVKSRVNRARTRLADLLSFESEDDLGPGKIILAALPIAAEPALQSAR</sequence>
<dbReference type="NCBIfam" id="TIGR02937">
    <property type="entry name" value="sigma70-ECF"/>
    <property type="match status" value="1"/>
</dbReference>
<comment type="similarity">
    <text evidence="1 6">Belongs to the sigma-70 factor family. ECF subfamily.</text>
</comment>
<dbReference type="SUPFAM" id="SSF88659">
    <property type="entry name" value="Sigma3 and sigma4 domains of RNA polymerase sigma factors"/>
    <property type="match status" value="1"/>
</dbReference>
<accession>A0A5N7MS10</accession>
<evidence type="ECO:0000256" key="6">
    <source>
        <dbReference type="RuleBase" id="RU000716"/>
    </source>
</evidence>
<dbReference type="Gene3D" id="1.10.1740.10">
    <property type="match status" value="1"/>
</dbReference>
<dbReference type="InterPro" id="IPR000838">
    <property type="entry name" value="RNA_pol_sigma70_ECF_CS"/>
</dbReference>
<dbReference type="InterPro" id="IPR036388">
    <property type="entry name" value="WH-like_DNA-bd_sf"/>
</dbReference>
<dbReference type="InterPro" id="IPR013249">
    <property type="entry name" value="RNA_pol_sigma70_r4_t2"/>
</dbReference>
<dbReference type="InterPro" id="IPR007627">
    <property type="entry name" value="RNA_pol_sigma70_r2"/>
</dbReference>
<dbReference type="InterPro" id="IPR013325">
    <property type="entry name" value="RNA_pol_sigma_r2"/>
</dbReference>
<dbReference type="NCBIfam" id="NF009199">
    <property type="entry name" value="PRK12547.1"/>
    <property type="match status" value="1"/>
</dbReference>
<evidence type="ECO:0000259" key="8">
    <source>
        <dbReference type="Pfam" id="PF08281"/>
    </source>
</evidence>
<dbReference type="Pfam" id="PF04542">
    <property type="entry name" value="Sigma70_r2"/>
    <property type="match status" value="1"/>
</dbReference>
<dbReference type="InterPro" id="IPR014284">
    <property type="entry name" value="RNA_pol_sigma-70_dom"/>
</dbReference>
<evidence type="ECO:0000313" key="9">
    <source>
        <dbReference type="EMBL" id="MPR29782.1"/>
    </source>
</evidence>
<dbReference type="InterPro" id="IPR039425">
    <property type="entry name" value="RNA_pol_sigma-70-like"/>
</dbReference>
<keyword evidence="5 6" id="KW-0804">Transcription</keyword>
<evidence type="ECO:0000256" key="3">
    <source>
        <dbReference type="ARBA" id="ARBA00023082"/>
    </source>
</evidence>
<name>A0A5N7MS10_9HYPH</name>